<sequence>MPCAFGASRLCKTSPPSISPSSWPAVSLISSWPRILQRSPSIHRLEQKLGPPPPLLPLRIHRAPALPKPGHQERQETIGGNLRPSSNLFATDNNQWEVPCFVE</sequence>
<protein>
    <submittedName>
        <fullName evidence="2">Uncharacterized protein</fullName>
    </submittedName>
</protein>
<evidence type="ECO:0000256" key="1">
    <source>
        <dbReference type="SAM" id="MobiDB-lite"/>
    </source>
</evidence>
<dbReference type="AlphaFoldDB" id="A0A2P2QQJ5"/>
<accession>A0A2P2QQJ5</accession>
<feature type="region of interest" description="Disordered" evidence="1">
    <location>
        <begin position="65"/>
        <end position="86"/>
    </location>
</feature>
<dbReference type="EMBL" id="GGEC01088687">
    <property type="protein sequence ID" value="MBX69171.1"/>
    <property type="molecule type" value="Transcribed_RNA"/>
</dbReference>
<proteinExistence type="predicted"/>
<name>A0A2P2QQJ5_RHIMU</name>
<reference evidence="2" key="1">
    <citation type="submission" date="2018-02" db="EMBL/GenBank/DDBJ databases">
        <title>Rhizophora mucronata_Transcriptome.</title>
        <authorList>
            <person name="Meera S.P."/>
            <person name="Sreeshan A."/>
            <person name="Augustine A."/>
        </authorList>
    </citation>
    <scope>NUCLEOTIDE SEQUENCE</scope>
    <source>
        <tissue evidence="2">Leaf</tissue>
    </source>
</reference>
<organism evidence="2">
    <name type="scientific">Rhizophora mucronata</name>
    <name type="common">Asiatic mangrove</name>
    <dbReference type="NCBI Taxonomy" id="61149"/>
    <lineage>
        <taxon>Eukaryota</taxon>
        <taxon>Viridiplantae</taxon>
        <taxon>Streptophyta</taxon>
        <taxon>Embryophyta</taxon>
        <taxon>Tracheophyta</taxon>
        <taxon>Spermatophyta</taxon>
        <taxon>Magnoliopsida</taxon>
        <taxon>eudicotyledons</taxon>
        <taxon>Gunneridae</taxon>
        <taxon>Pentapetalae</taxon>
        <taxon>rosids</taxon>
        <taxon>fabids</taxon>
        <taxon>Malpighiales</taxon>
        <taxon>Rhizophoraceae</taxon>
        <taxon>Rhizophora</taxon>
    </lineage>
</organism>
<evidence type="ECO:0000313" key="2">
    <source>
        <dbReference type="EMBL" id="MBX69171.1"/>
    </source>
</evidence>